<reference evidence="1 2" key="1">
    <citation type="journal article" date="2016" name="Nat. Commun.">
        <title>Thousands of microbial genomes shed light on interconnected biogeochemical processes in an aquifer system.</title>
        <authorList>
            <person name="Anantharaman K."/>
            <person name="Brown C.T."/>
            <person name="Hug L.A."/>
            <person name="Sharon I."/>
            <person name="Castelle C.J."/>
            <person name="Probst A.J."/>
            <person name="Thomas B.C."/>
            <person name="Singh A."/>
            <person name="Wilkins M.J."/>
            <person name="Karaoz U."/>
            <person name="Brodie E.L."/>
            <person name="Williams K.H."/>
            <person name="Hubbard S.S."/>
            <person name="Banfield J.F."/>
        </authorList>
    </citation>
    <scope>NUCLEOTIDE SEQUENCE [LARGE SCALE GENOMIC DNA]</scope>
</reference>
<evidence type="ECO:0000313" key="2">
    <source>
        <dbReference type="Proteomes" id="UP000176992"/>
    </source>
</evidence>
<dbReference type="Proteomes" id="UP000176992">
    <property type="component" value="Unassembled WGS sequence"/>
</dbReference>
<evidence type="ECO:0000313" key="1">
    <source>
        <dbReference type="EMBL" id="OGF98998.1"/>
    </source>
</evidence>
<comment type="caution">
    <text evidence="1">The sequence shown here is derived from an EMBL/GenBank/DDBJ whole genome shotgun (WGS) entry which is preliminary data.</text>
</comment>
<dbReference type="EMBL" id="MFIV01000051">
    <property type="protein sequence ID" value="OGF98998.1"/>
    <property type="molecule type" value="Genomic_DNA"/>
</dbReference>
<protein>
    <recommendedName>
        <fullName evidence="3">GTP-binding protein</fullName>
    </recommendedName>
</protein>
<evidence type="ECO:0008006" key="3">
    <source>
        <dbReference type="Google" id="ProtNLM"/>
    </source>
</evidence>
<sequence>MACQEEHLIQAVGRLSEILGEIDLQSPVFAFDQSDYYRAEMGPTLLKQFFSFSVLRRPEELVRLKRRTAACERLHRSPQGGRLVNIDPGYWSDAKLVLASTKNYSHRICLGRRIFGEVTLRYHQGCLQPLEWTYPDYRSCLALDFFEKVRRTYLQQIAQIRSS</sequence>
<name>A0A1F5YFM9_9BACT</name>
<gene>
    <name evidence="1" type="ORF">A2Z86_08665</name>
</gene>
<proteinExistence type="predicted"/>
<accession>A0A1F5YFM9</accession>
<dbReference type="AlphaFoldDB" id="A0A1F5YFM9"/>
<organism evidence="1 2">
    <name type="scientific">Candidatus Glassbacteria bacterium GWA2_58_10</name>
    <dbReference type="NCBI Taxonomy" id="1817865"/>
    <lineage>
        <taxon>Bacteria</taxon>
        <taxon>Candidatus Glassiibacteriota</taxon>
    </lineage>
</organism>
<dbReference type="Pfam" id="PF14385">
    <property type="entry name" value="DUF4416"/>
    <property type="match status" value="1"/>
</dbReference>
<dbReference type="InterPro" id="IPR025529">
    <property type="entry name" value="DUF4416"/>
</dbReference>